<dbReference type="OrthoDB" id="9785695at2"/>
<dbReference type="PANTHER" id="PTHR20854">
    <property type="entry name" value="INOSITOL MONOPHOSPHATASE"/>
    <property type="match status" value="1"/>
</dbReference>
<keyword evidence="4" id="KW-1185">Reference proteome</keyword>
<evidence type="ECO:0000313" key="3">
    <source>
        <dbReference type="EMBL" id="PTQ07406.1"/>
    </source>
</evidence>
<dbReference type="GO" id="GO:0007165">
    <property type="term" value="P:signal transduction"/>
    <property type="evidence" value="ECO:0007669"/>
    <property type="project" value="TreeGrafter"/>
</dbReference>
<comment type="caution">
    <text evidence="3">The sequence shown here is derived from an EMBL/GenBank/DDBJ whole genome shotgun (WGS) entry which is preliminary data.</text>
</comment>
<dbReference type="AlphaFoldDB" id="A0A2T5FTM5"/>
<dbReference type="Pfam" id="PF00459">
    <property type="entry name" value="Inositol_P"/>
    <property type="match status" value="1"/>
</dbReference>
<protein>
    <submittedName>
        <fullName evidence="3">Inositol monophosphatase</fullName>
    </submittedName>
</protein>
<feature type="binding site" evidence="2">
    <location>
        <position position="91"/>
    </location>
    <ligand>
        <name>Mg(2+)</name>
        <dbReference type="ChEBI" id="CHEBI:18420"/>
        <label>1</label>
        <note>catalytic</note>
    </ligand>
</feature>
<comment type="cofactor">
    <cofactor evidence="2">
        <name>Mg(2+)</name>
        <dbReference type="ChEBI" id="CHEBI:18420"/>
    </cofactor>
</comment>
<feature type="binding site" evidence="2">
    <location>
        <position position="93"/>
    </location>
    <ligand>
        <name>Mg(2+)</name>
        <dbReference type="ChEBI" id="CHEBI:18420"/>
        <label>2</label>
    </ligand>
</feature>
<evidence type="ECO:0000313" key="4">
    <source>
        <dbReference type="Proteomes" id="UP000244162"/>
    </source>
</evidence>
<comment type="similarity">
    <text evidence="1">Belongs to the inositol monophosphatase superfamily.</text>
</comment>
<gene>
    <name evidence="3" type="ORF">CLG96_17845</name>
</gene>
<dbReference type="CDD" id="cd01637">
    <property type="entry name" value="IMPase_like"/>
    <property type="match status" value="1"/>
</dbReference>
<feature type="binding site" evidence="2">
    <location>
        <position position="69"/>
    </location>
    <ligand>
        <name>Mg(2+)</name>
        <dbReference type="ChEBI" id="CHEBI:18420"/>
        <label>1</label>
        <note>catalytic</note>
    </ligand>
</feature>
<evidence type="ECO:0000256" key="2">
    <source>
        <dbReference type="PIRSR" id="PIRSR600760-2"/>
    </source>
</evidence>
<dbReference type="RefSeq" id="WP_107970120.1">
    <property type="nucleotide sequence ID" value="NZ_NWBU01000018.1"/>
</dbReference>
<feature type="binding site" evidence="2">
    <location>
        <position position="94"/>
    </location>
    <ligand>
        <name>Mg(2+)</name>
        <dbReference type="ChEBI" id="CHEBI:18420"/>
        <label>1</label>
        <note>catalytic</note>
    </ligand>
</feature>
<dbReference type="GO" id="GO:0006020">
    <property type="term" value="P:inositol metabolic process"/>
    <property type="evidence" value="ECO:0007669"/>
    <property type="project" value="TreeGrafter"/>
</dbReference>
<keyword evidence="2" id="KW-0460">Magnesium</keyword>
<feature type="binding site" evidence="2">
    <location>
        <position position="215"/>
    </location>
    <ligand>
        <name>Mg(2+)</name>
        <dbReference type="ChEBI" id="CHEBI:18420"/>
        <label>1</label>
        <note>catalytic</note>
    </ligand>
</feature>
<evidence type="ECO:0000256" key="1">
    <source>
        <dbReference type="ARBA" id="ARBA00009759"/>
    </source>
</evidence>
<accession>A0A2T5FTM5</accession>
<proteinExistence type="inferred from homology"/>
<organism evidence="3 4">
    <name type="scientific">Sphingomonas oleivorans</name>
    <dbReference type="NCBI Taxonomy" id="1735121"/>
    <lineage>
        <taxon>Bacteria</taxon>
        <taxon>Pseudomonadati</taxon>
        <taxon>Pseudomonadota</taxon>
        <taxon>Alphaproteobacteria</taxon>
        <taxon>Sphingomonadales</taxon>
        <taxon>Sphingomonadaceae</taxon>
        <taxon>Sphingomonas</taxon>
    </lineage>
</organism>
<dbReference type="PRINTS" id="PR00377">
    <property type="entry name" value="IMPHPHTASES"/>
</dbReference>
<dbReference type="GO" id="GO:0046872">
    <property type="term" value="F:metal ion binding"/>
    <property type="evidence" value="ECO:0007669"/>
    <property type="project" value="UniProtKB-KW"/>
</dbReference>
<dbReference type="InterPro" id="IPR000760">
    <property type="entry name" value="Inositol_monophosphatase-like"/>
</dbReference>
<dbReference type="GO" id="GO:0008934">
    <property type="term" value="F:inositol monophosphate 1-phosphatase activity"/>
    <property type="evidence" value="ECO:0007669"/>
    <property type="project" value="TreeGrafter"/>
</dbReference>
<keyword evidence="2" id="KW-0479">Metal-binding</keyword>
<reference evidence="3 4" key="1">
    <citation type="submission" date="2017-09" db="EMBL/GenBank/DDBJ databases">
        <title>Sphingomonas panjinensis sp.nov., isolated from oil-contaminated soil.</title>
        <authorList>
            <person name="Wang L."/>
            <person name="Chen L."/>
        </authorList>
    </citation>
    <scope>NUCLEOTIDE SEQUENCE [LARGE SCALE GENOMIC DNA]</scope>
    <source>
        <strain evidence="3 4">FW-11</strain>
    </source>
</reference>
<dbReference type="SUPFAM" id="SSF56655">
    <property type="entry name" value="Carbohydrate phosphatase"/>
    <property type="match status" value="1"/>
</dbReference>
<dbReference type="Gene3D" id="3.30.540.10">
    <property type="entry name" value="Fructose-1,6-Bisphosphatase, subunit A, domain 1"/>
    <property type="match status" value="1"/>
</dbReference>
<dbReference type="PANTHER" id="PTHR20854:SF4">
    <property type="entry name" value="INOSITOL-1-MONOPHOSPHATASE-RELATED"/>
    <property type="match status" value="1"/>
</dbReference>
<dbReference type="Proteomes" id="UP000244162">
    <property type="component" value="Unassembled WGS sequence"/>
</dbReference>
<sequence>MIPAYAPAVRKLIHEVADNIMMPRFQQLALDEIVEKMPGDLVTVIDRESEARLTEGLLAILPDSRVVGEEATAADPSLLDRIGEGVVWIVDPLDGTANYAEGKWPFAIMVALAIDGVTEAGFVYDPVKKRMCEAVAGVGAFVNGERITARSTGQPLPVGALPNRFLTDEERQDFERRMEGRFLPVPIPGCAGEQYPRLVLGENDVALFWRALPWDHAPGALFLTEAGGRIARFDGTPYRVDDRRTGLIAAASPALWDEAAKILVG</sequence>
<dbReference type="EMBL" id="NWBU01000018">
    <property type="protein sequence ID" value="PTQ07406.1"/>
    <property type="molecule type" value="Genomic_DNA"/>
</dbReference>
<dbReference type="Gene3D" id="3.40.190.80">
    <property type="match status" value="1"/>
</dbReference>
<name>A0A2T5FTM5_9SPHN</name>